<dbReference type="AlphaFoldDB" id="A0A9P9DK77"/>
<feature type="compositionally biased region" description="Basic and acidic residues" evidence="2">
    <location>
        <begin position="65"/>
        <end position="76"/>
    </location>
</feature>
<dbReference type="PROSITE" id="PS00463">
    <property type="entry name" value="ZN2_CY6_FUNGAL_1"/>
    <property type="match status" value="1"/>
</dbReference>
<dbReference type="EMBL" id="JAGMUU010000029">
    <property type="protein sequence ID" value="KAH7120086.1"/>
    <property type="molecule type" value="Genomic_DNA"/>
</dbReference>
<evidence type="ECO:0000313" key="5">
    <source>
        <dbReference type="Proteomes" id="UP000717696"/>
    </source>
</evidence>
<feature type="domain" description="Zn(2)-C6 fungal-type" evidence="3">
    <location>
        <begin position="141"/>
        <end position="174"/>
    </location>
</feature>
<feature type="compositionally biased region" description="Low complexity" evidence="2">
    <location>
        <begin position="330"/>
        <end position="343"/>
    </location>
</feature>
<feature type="compositionally biased region" description="Low complexity" evidence="2">
    <location>
        <begin position="359"/>
        <end position="370"/>
    </location>
</feature>
<dbReference type="SMART" id="SM00066">
    <property type="entry name" value="GAL4"/>
    <property type="match status" value="1"/>
</dbReference>
<evidence type="ECO:0000313" key="4">
    <source>
        <dbReference type="EMBL" id="KAH7120086.1"/>
    </source>
</evidence>
<dbReference type="InterPro" id="IPR036864">
    <property type="entry name" value="Zn2-C6_fun-type_DNA-bd_sf"/>
</dbReference>
<dbReference type="Pfam" id="PF00172">
    <property type="entry name" value="Zn_clus"/>
    <property type="match status" value="1"/>
</dbReference>
<sequence>MQASVIHKPPTHSPPDASGHSYPSTQRDGPPHVIGGYPPPVQQDQYLLPPQPKAEPPRWACPPPDQRRGYYDDRRPPGPAYGRRPYPSDPYYAYWEQPPQGPRPPNDYGAQPATDEYRPGGPGAALQPTTQAAPGQRTSIACQFCRKRKIRCSGYQSVPGKCQNCVRMNQECIFQPVSSSSSTAFVPVSAVPGGVLPCTQLFGAYGQPWACSVPAPHPSGSQQRPLRALLPSRDHYAPAQTPTEPFSPSGEARANGGSQVAGRRRWTSEEPDEGCRLPPLRAAVDGTPSRRPPDEFSSHSSLGRTSPPPYPGTKQNPRNPGGNTLPQPVSGGSRASSAMSGRSPTLQNGCSGASIPARQGQSSSQQPQQGNKSAMSLGNLVE</sequence>
<gene>
    <name evidence="4" type="ORF">B0J13DRAFT_486244</name>
</gene>
<feature type="region of interest" description="Disordered" evidence="2">
    <location>
        <begin position="1"/>
        <end position="132"/>
    </location>
</feature>
<feature type="compositionally biased region" description="Pro residues" evidence="2">
    <location>
        <begin position="49"/>
        <end position="64"/>
    </location>
</feature>
<evidence type="ECO:0000259" key="3">
    <source>
        <dbReference type="PROSITE" id="PS50048"/>
    </source>
</evidence>
<dbReference type="SUPFAM" id="SSF57701">
    <property type="entry name" value="Zn2/Cys6 DNA-binding domain"/>
    <property type="match status" value="1"/>
</dbReference>
<protein>
    <recommendedName>
        <fullName evidence="3">Zn(2)-C6 fungal-type domain-containing protein</fullName>
    </recommendedName>
</protein>
<dbReference type="OrthoDB" id="5103549at2759"/>
<feature type="compositionally biased region" description="Polar residues" evidence="2">
    <location>
        <begin position="313"/>
        <end position="327"/>
    </location>
</feature>
<organism evidence="4 5">
    <name type="scientific">Dactylonectria estremocensis</name>
    <dbReference type="NCBI Taxonomy" id="1079267"/>
    <lineage>
        <taxon>Eukaryota</taxon>
        <taxon>Fungi</taxon>
        <taxon>Dikarya</taxon>
        <taxon>Ascomycota</taxon>
        <taxon>Pezizomycotina</taxon>
        <taxon>Sordariomycetes</taxon>
        <taxon>Hypocreomycetidae</taxon>
        <taxon>Hypocreales</taxon>
        <taxon>Nectriaceae</taxon>
        <taxon>Dactylonectria</taxon>
    </lineage>
</organism>
<accession>A0A9P9DK77</accession>
<name>A0A9P9DK77_9HYPO</name>
<dbReference type="PROSITE" id="PS50048">
    <property type="entry name" value="ZN2_CY6_FUNGAL_2"/>
    <property type="match status" value="1"/>
</dbReference>
<feature type="region of interest" description="Disordered" evidence="2">
    <location>
        <begin position="236"/>
        <end position="382"/>
    </location>
</feature>
<dbReference type="InterPro" id="IPR001138">
    <property type="entry name" value="Zn2Cys6_DnaBD"/>
</dbReference>
<evidence type="ECO:0000256" key="1">
    <source>
        <dbReference type="ARBA" id="ARBA00023242"/>
    </source>
</evidence>
<dbReference type="Gene3D" id="4.10.240.10">
    <property type="entry name" value="Zn(2)-C6 fungal-type DNA-binding domain"/>
    <property type="match status" value="1"/>
</dbReference>
<comment type="caution">
    <text evidence="4">The sequence shown here is derived from an EMBL/GenBank/DDBJ whole genome shotgun (WGS) entry which is preliminary data.</text>
</comment>
<dbReference type="GO" id="GO:0008270">
    <property type="term" value="F:zinc ion binding"/>
    <property type="evidence" value="ECO:0007669"/>
    <property type="project" value="InterPro"/>
</dbReference>
<keyword evidence="1" id="KW-0539">Nucleus</keyword>
<dbReference type="CDD" id="cd00067">
    <property type="entry name" value="GAL4"/>
    <property type="match status" value="1"/>
</dbReference>
<proteinExistence type="predicted"/>
<evidence type="ECO:0000256" key="2">
    <source>
        <dbReference type="SAM" id="MobiDB-lite"/>
    </source>
</evidence>
<reference evidence="4" key="1">
    <citation type="journal article" date="2021" name="Nat. Commun.">
        <title>Genetic determinants of endophytism in the Arabidopsis root mycobiome.</title>
        <authorList>
            <person name="Mesny F."/>
            <person name="Miyauchi S."/>
            <person name="Thiergart T."/>
            <person name="Pickel B."/>
            <person name="Atanasova L."/>
            <person name="Karlsson M."/>
            <person name="Huettel B."/>
            <person name="Barry K.W."/>
            <person name="Haridas S."/>
            <person name="Chen C."/>
            <person name="Bauer D."/>
            <person name="Andreopoulos W."/>
            <person name="Pangilinan J."/>
            <person name="LaButti K."/>
            <person name="Riley R."/>
            <person name="Lipzen A."/>
            <person name="Clum A."/>
            <person name="Drula E."/>
            <person name="Henrissat B."/>
            <person name="Kohler A."/>
            <person name="Grigoriev I.V."/>
            <person name="Martin F.M."/>
            <person name="Hacquard S."/>
        </authorList>
    </citation>
    <scope>NUCLEOTIDE SEQUENCE</scope>
    <source>
        <strain evidence="4">MPI-CAGE-AT-0021</strain>
    </source>
</reference>
<dbReference type="GO" id="GO:0000981">
    <property type="term" value="F:DNA-binding transcription factor activity, RNA polymerase II-specific"/>
    <property type="evidence" value="ECO:0007669"/>
    <property type="project" value="InterPro"/>
</dbReference>
<keyword evidence="5" id="KW-1185">Reference proteome</keyword>
<dbReference type="Proteomes" id="UP000717696">
    <property type="component" value="Unassembled WGS sequence"/>
</dbReference>